<dbReference type="PANTHER" id="PTHR11200">
    <property type="entry name" value="INOSITOL 5-PHOSPHATASE"/>
    <property type="match status" value="1"/>
</dbReference>
<evidence type="ECO:0000259" key="1">
    <source>
        <dbReference type="SMART" id="SM00128"/>
    </source>
</evidence>
<dbReference type="OrthoDB" id="62798at2759"/>
<dbReference type="SUPFAM" id="SSF56219">
    <property type="entry name" value="DNase I-like"/>
    <property type="match status" value="1"/>
</dbReference>
<reference evidence="2 3" key="1">
    <citation type="submission" date="2014-12" db="EMBL/GenBank/DDBJ databases">
        <authorList>
            <person name="Neuveglise Cecile"/>
        </authorList>
    </citation>
    <scope>NUCLEOTIDE SEQUENCE [LARGE SCALE GENOMIC DNA]</scope>
    <source>
        <strain evidence="2 3">CBS 12615</strain>
    </source>
</reference>
<dbReference type="PANTHER" id="PTHR11200:SF275">
    <property type="entry name" value="LD06095P"/>
    <property type="match status" value="1"/>
</dbReference>
<dbReference type="GO" id="GO:0004439">
    <property type="term" value="F:phosphatidylinositol-4,5-bisphosphate 5-phosphatase activity"/>
    <property type="evidence" value="ECO:0007669"/>
    <property type="project" value="EnsemblFungi"/>
</dbReference>
<dbReference type="InterPro" id="IPR000300">
    <property type="entry name" value="IPPc"/>
</dbReference>
<dbReference type="Proteomes" id="UP000054304">
    <property type="component" value="Unassembled WGS sequence"/>
</dbReference>
<dbReference type="HOGENOM" id="CLU_025224_2_0_1"/>
<feature type="domain" description="Inositol polyphosphate-related phosphatase" evidence="1">
    <location>
        <begin position="3"/>
        <end position="313"/>
    </location>
</feature>
<keyword evidence="3" id="KW-1185">Reference proteome</keyword>
<sequence length="374" mass="41406">MSDRYSLFVSTFNCGKVLPVNDSIALKAVISTLLPAEKSHDIYVLGFQELTPIWHGSFVEIVEKTLQKVGKQAVELLNAQNGGRRFKLAALHSTGAIGLVVILATNVSVLSVLKASVKCGVLYSSLKGAAAVQVTLQLNDCGISDSFVFMTAHLAANEGKNELLKREQDYHTVVDALQRELGSFANHHVFLCGDFNFRSRKWTDNAEDFRNLALVQQAVAEHDELSLGRKAGRVFANFTEAPITFGPTYKFSLTSPDEHYNLTRTPSWCDRVLFQSHQQTPKILSYTSRKRNASLQFTDHLPVALELVAPHIEFEPVVFPTQNAPQAQQWTAKLVGSATDTIVGYSGLVNELYGRQIKAVALMLAIWLVWKTIT</sequence>
<protein>
    <submittedName>
        <fullName evidence="2">LALA0S02e09868g1_1</fullName>
    </submittedName>
</protein>
<proteinExistence type="predicted"/>
<dbReference type="GeneID" id="34684657"/>
<organism evidence="2 3">
    <name type="scientific">Lachancea lanzarotensis</name>
    <dbReference type="NCBI Taxonomy" id="1245769"/>
    <lineage>
        <taxon>Eukaryota</taxon>
        <taxon>Fungi</taxon>
        <taxon>Dikarya</taxon>
        <taxon>Ascomycota</taxon>
        <taxon>Saccharomycotina</taxon>
        <taxon>Saccharomycetes</taxon>
        <taxon>Saccharomycetales</taxon>
        <taxon>Saccharomycetaceae</taxon>
        <taxon>Lachancea</taxon>
    </lineage>
</organism>
<evidence type="ECO:0000313" key="3">
    <source>
        <dbReference type="Proteomes" id="UP000054304"/>
    </source>
</evidence>
<gene>
    <name evidence="2" type="ORF">LALA0_S02e09868g</name>
</gene>
<dbReference type="GO" id="GO:0046856">
    <property type="term" value="P:phosphatidylinositol dephosphorylation"/>
    <property type="evidence" value="ECO:0007669"/>
    <property type="project" value="EnsemblFungi"/>
</dbReference>
<dbReference type="EMBL" id="LN736361">
    <property type="protein sequence ID" value="CEP61239.1"/>
    <property type="molecule type" value="Genomic_DNA"/>
</dbReference>
<dbReference type="Gene3D" id="3.60.10.10">
    <property type="entry name" value="Endonuclease/exonuclease/phosphatase"/>
    <property type="match status" value="1"/>
</dbReference>
<accession>A0A0C7N3P7</accession>
<dbReference type="SMART" id="SM00128">
    <property type="entry name" value="IPPc"/>
    <property type="match status" value="1"/>
</dbReference>
<dbReference type="InterPro" id="IPR046985">
    <property type="entry name" value="IP5"/>
</dbReference>
<dbReference type="STRING" id="1245769.A0A0C7N3P7"/>
<evidence type="ECO:0000313" key="2">
    <source>
        <dbReference type="EMBL" id="CEP61239.1"/>
    </source>
</evidence>
<name>A0A0C7N3P7_9SACH</name>
<dbReference type="Pfam" id="PF22669">
    <property type="entry name" value="Exo_endo_phos2"/>
    <property type="match status" value="1"/>
</dbReference>
<dbReference type="GO" id="GO:0005783">
    <property type="term" value="C:endoplasmic reticulum"/>
    <property type="evidence" value="ECO:0007669"/>
    <property type="project" value="EnsemblFungi"/>
</dbReference>
<dbReference type="InterPro" id="IPR036691">
    <property type="entry name" value="Endo/exonu/phosph_ase_sf"/>
</dbReference>
<dbReference type="RefSeq" id="XP_022627475.1">
    <property type="nucleotide sequence ID" value="XM_022774006.1"/>
</dbReference>
<dbReference type="AlphaFoldDB" id="A0A0C7N3P7"/>